<dbReference type="AlphaFoldDB" id="A0A210R1X4"/>
<evidence type="ECO:0000256" key="1">
    <source>
        <dbReference type="ARBA" id="ARBA00004141"/>
    </source>
</evidence>
<keyword evidence="8" id="KW-0915">Sodium</keyword>
<dbReference type="Pfam" id="PF00209">
    <property type="entry name" value="SNF"/>
    <property type="match status" value="1"/>
</dbReference>
<organism evidence="11 12">
    <name type="scientific">Mizuhopecten yessoensis</name>
    <name type="common">Japanese scallop</name>
    <name type="synonym">Patinopecten yessoensis</name>
    <dbReference type="NCBI Taxonomy" id="6573"/>
    <lineage>
        <taxon>Eukaryota</taxon>
        <taxon>Metazoa</taxon>
        <taxon>Spiralia</taxon>
        <taxon>Lophotrochozoa</taxon>
        <taxon>Mollusca</taxon>
        <taxon>Bivalvia</taxon>
        <taxon>Autobranchia</taxon>
        <taxon>Pteriomorphia</taxon>
        <taxon>Pectinida</taxon>
        <taxon>Pectinoidea</taxon>
        <taxon>Pectinidae</taxon>
        <taxon>Mizuhopecten</taxon>
    </lineage>
</organism>
<feature type="transmembrane region" description="Helical" evidence="10">
    <location>
        <begin position="461"/>
        <end position="481"/>
    </location>
</feature>
<comment type="subcellular location">
    <subcellularLocation>
        <location evidence="1">Membrane</location>
        <topology evidence="1">Multi-pass membrane protein</topology>
    </subcellularLocation>
</comment>
<dbReference type="PROSITE" id="PS50267">
    <property type="entry name" value="NA_NEUROTRAN_SYMP_3"/>
    <property type="match status" value="1"/>
</dbReference>
<feature type="transmembrane region" description="Helical" evidence="10">
    <location>
        <begin position="47"/>
        <end position="66"/>
    </location>
</feature>
<feature type="binding site" evidence="8">
    <location>
        <position position="269"/>
    </location>
    <ligand>
        <name>Na(+)</name>
        <dbReference type="ChEBI" id="CHEBI:29101"/>
        <label>1</label>
    </ligand>
</feature>
<comment type="caution">
    <text evidence="11">The sequence shown here is derived from an EMBL/GenBank/DDBJ whole genome shotgun (WGS) entry which is preliminary data.</text>
</comment>
<dbReference type="GO" id="GO:0089718">
    <property type="term" value="P:amino acid import across plasma membrane"/>
    <property type="evidence" value="ECO:0007669"/>
    <property type="project" value="TreeGrafter"/>
</dbReference>
<feature type="transmembrane region" description="Helical" evidence="10">
    <location>
        <begin position="290"/>
        <end position="313"/>
    </location>
</feature>
<reference evidence="11 12" key="1">
    <citation type="journal article" date="2017" name="Nat. Ecol. Evol.">
        <title>Scallop genome provides insights into evolution of bilaterian karyotype and development.</title>
        <authorList>
            <person name="Wang S."/>
            <person name="Zhang J."/>
            <person name="Jiao W."/>
            <person name="Li J."/>
            <person name="Xun X."/>
            <person name="Sun Y."/>
            <person name="Guo X."/>
            <person name="Huan P."/>
            <person name="Dong B."/>
            <person name="Zhang L."/>
            <person name="Hu X."/>
            <person name="Sun X."/>
            <person name="Wang J."/>
            <person name="Zhao C."/>
            <person name="Wang Y."/>
            <person name="Wang D."/>
            <person name="Huang X."/>
            <person name="Wang R."/>
            <person name="Lv J."/>
            <person name="Li Y."/>
            <person name="Zhang Z."/>
            <person name="Liu B."/>
            <person name="Lu W."/>
            <person name="Hui Y."/>
            <person name="Liang J."/>
            <person name="Zhou Z."/>
            <person name="Hou R."/>
            <person name="Li X."/>
            <person name="Liu Y."/>
            <person name="Li H."/>
            <person name="Ning X."/>
            <person name="Lin Y."/>
            <person name="Zhao L."/>
            <person name="Xing Q."/>
            <person name="Dou J."/>
            <person name="Li Y."/>
            <person name="Mao J."/>
            <person name="Guo H."/>
            <person name="Dou H."/>
            <person name="Li T."/>
            <person name="Mu C."/>
            <person name="Jiang W."/>
            <person name="Fu Q."/>
            <person name="Fu X."/>
            <person name="Miao Y."/>
            <person name="Liu J."/>
            <person name="Yu Q."/>
            <person name="Li R."/>
            <person name="Liao H."/>
            <person name="Li X."/>
            <person name="Kong Y."/>
            <person name="Jiang Z."/>
            <person name="Chourrout D."/>
            <person name="Li R."/>
            <person name="Bao Z."/>
        </authorList>
    </citation>
    <scope>NUCLEOTIDE SEQUENCE [LARGE SCALE GENOMIC DNA]</scope>
    <source>
        <strain evidence="11 12">PY_sf001</strain>
    </source>
</reference>
<evidence type="ECO:0000256" key="4">
    <source>
        <dbReference type="ARBA" id="ARBA00022692"/>
    </source>
</evidence>
<dbReference type="GO" id="GO:0005283">
    <property type="term" value="F:amino acid:sodium symporter activity"/>
    <property type="evidence" value="ECO:0007669"/>
    <property type="project" value="TreeGrafter"/>
</dbReference>
<protein>
    <submittedName>
        <fullName evidence="11">Sodium-dependent neutral amino acid transporter B(0)AT1</fullName>
    </submittedName>
</protein>
<dbReference type="GO" id="GO:0046872">
    <property type="term" value="F:metal ion binding"/>
    <property type="evidence" value="ECO:0007669"/>
    <property type="project" value="UniProtKB-KW"/>
</dbReference>
<evidence type="ECO:0000256" key="10">
    <source>
        <dbReference type="SAM" id="Phobius"/>
    </source>
</evidence>
<gene>
    <name evidence="11" type="ORF">KP79_PYT17020</name>
</gene>
<evidence type="ECO:0000256" key="2">
    <source>
        <dbReference type="ARBA" id="ARBA00006459"/>
    </source>
</evidence>
<keyword evidence="7" id="KW-0325">Glycoprotein</keyword>
<dbReference type="EMBL" id="NEDP02000770">
    <property type="protein sequence ID" value="OWF55038.1"/>
    <property type="molecule type" value="Genomic_DNA"/>
</dbReference>
<dbReference type="PANTHER" id="PTHR11616">
    <property type="entry name" value="SODIUM/CHLORIDE DEPENDENT TRANSPORTER"/>
    <property type="match status" value="1"/>
</dbReference>
<sequence length="595" mass="66384">MTDTILTEPASTGARWSLLQFSLVCCYTVGIHGTTSLPHFSFIYTEMFLIAYYVLLILICIPVCYVQIKLGAIYRRGIVGIFSHLIPILKGSAVAILLMTYIRSLVNGLELSYSLYYMFAAFKNDSLGLRNTDPNYASIHFHQGFLQRSQHIGQGGHVVWYIALCLLATWMVTYLMTFKGFQGLGKIVYGLTPVCLVLAFVVFMYAFIAVGPPDEYTPPEFREYRVVPSKNNKSDVIEEVVPRETRTRTLSDLAQPKPWVSALLIHMGSVGLWAGILPSMGAQLYNSKKVINASWIILLAIYGTLPVLLMLAFGQFFQADSNSGFIAVANGVKPGLSHLLVGMYGKLRHLPFVAFSVYLISFLFGIVHQAVHLVTIWETLLPVIPLQVMRIVRRRECLVAIACTVSFIVSLPFASQAGIFIYMVVNSYVDRLIFVVIIISMVPFITGYIKQECLYLPIERACMSLWYGLSSLVPSAMLIYYCAVYVYPFPVVGYDQREAEMVGWFIAASPIILGLIFGAVHAVFNEKGTLRQRCLQAIKTDSLRTTDSTNDYDISETTNTGLHPSKPASHTNTLEKTETEVVMKAPDNNTDVAKI</sequence>
<feature type="transmembrane region" description="Helical" evidence="10">
    <location>
        <begin position="78"/>
        <end position="102"/>
    </location>
</feature>
<feature type="binding site" evidence="8">
    <location>
        <position position="29"/>
    </location>
    <ligand>
        <name>Na(+)</name>
        <dbReference type="ChEBI" id="CHEBI:29101"/>
        <label>1</label>
    </ligand>
</feature>
<feature type="transmembrane region" description="Helical" evidence="10">
    <location>
        <begin position="398"/>
        <end position="425"/>
    </location>
</feature>
<keyword evidence="3" id="KW-0813">Transport</keyword>
<dbReference type="GO" id="GO:0015179">
    <property type="term" value="F:L-amino acid transmembrane transporter activity"/>
    <property type="evidence" value="ECO:0007669"/>
    <property type="project" value="TreeGrafter"/>
</dbReference>
<keyword evidence="8" id="KW-0479">Metal-binding</keyword>
<feature type="transmembrane region" description="Helical" evidence="10">
    <location>
        <begin position="259"/>
        <end position="278"/>
    </location>
</feature>
<feature type="transmembrane region" description="Helical" evidence="10">
    <location>
        <begin position="352"/>
        <end position="377"/>
    </location>
</feature>
<feature type="transmembrane region" description="Helical" evidence="10">
    <location>
        <begin position="501"/>
        <end position="524"/>
    </location>
</feature>
<dbReference type="PANTHER" id="PTHR11616:SF321">
    <property type="entry name" value="SODIUM-DEPENDENT NUTRIENT AMINO ACID TRANSPORTER 1-RELATED"/>
    <property type="match status" value="1"/>
</dbReference>
<feature type="region of interest" description="Disordered" evidence="9">
    <location>
        <begin position="548"/>
        <end position="577"/>
    </location>
</feature>
<evidence type="ECO:0000256" key="6">
    <source>
        <dbReference type="ARBA" id="ARBA00023136"/>
    </source>
</evidence>
<keyword evidence="4 10" id="KW-0812">Transmembrane</keyword>
<evidence type="ECO:0000256" key="7">
    <source>
        <dbReference type="ARBA" id="ARBA00023180"/>
    </source>
</evidence>
<dbReference type="SUPFAM" id="SSF161070">
    <property type="entry name" value="SNF-like"/>
    <property type="match status" value="1"/>
</dbReference>
<evidence type="ECO:0000313" key="11">
    <source>
        <dbReference type="EMBL" id="OWF55038.1"/>
    </source>
</evidence>
<feature type="compositionally biased region" description="Polar residues" evidence="9">
    <location>
        <begin position="548"/>
        <end position="572"/>
    </location>
</feature>
<dbReference type="Proteomes" id="UP000242188">
    <property type="component" value="Unassembled WGS sequence"/>
</dbReference>
<accession>A0A210R1X4</accession>
<feature type="transmembrane region" description="Helical" evidence="10">
    <location>
        <begin position="188"/>
        <end position="208"/>
    </location>
</feature>
<evidence type="ECO:0000256" key="3">
    <source>
        <dbReference type="ARBA" id="ARBA00022448"/>
    </source>
</evidence>
<dbReference type="InterPro" id="IPR000175">
    <property type="entry name" value="Na/ntran_symport"/>
</dbReference>
<feature type="transmembrane region" description="Helical" evidence="10">
    <location>
        <begin position="158"/>
        <end position="176"/>
    </location>
</feature>
<keyword evidence="5 10" id="KW-1133">Transmembrane helix</keyword>
<comment type="similarity">
    <text evidence="2">Belongs to the sodium:neurotransmitter symporter (SNF) (TC 2.A.22) family.</text>
</comment>
<evidence type="ECO:0000256" key="9">
    <source>
        <dbReference type="SAM" id="MobiDB-lite"/>
    </source>
</evidence>
<evidence type="ECO:0000256" key="8">
    <source>
        <dbReference type="PIRSR" id="PIRSR600175-1"/>
    </source>
</evidence>
<keyword evidence="6 10" id="KW-0472">Membrane</keyword>
<dbReference type="InterPro" id="IPR037272">
    <property type="entry name" value="SNS_sf"/>
</dbReference>
<dbReference type="GO" id="GO:0005886">
    <property type="term" value="C:plasma membrane"/>
    <property type="evidence" value="ECO:0007669"/>
    <property type="project" value="TreeGrafter"/>
</dbReference>
<feature type="transmembrane region" description="Helical" evidence="10">
    <location>
        <begin position="431"/>
        <end position="449"/>
    </location>
</feature>
<evidence type="ECO:0000256" key="5">
    <source>
        <dbReference type="ARBA" id="ARBA00022989"/>
    </source>
</evidence>
<dbReference type="OrthoDB" id="6151322at2759"/>
<keyword evidence="12" id="KW-1185">Reference proteome</keyword>
<name>A0A210R1X4_MIZYE</name>
<proteinExistence type="inferred from homology"/>
<evidence type="ECO:0000313" key="12">
    <source>
        <dbReference type="Proteomes" id="UP000242188"/>
    </source>
</evidence>